<accession>A0ABY9W3I9</accession>
<feature type="chain" id="PRO_5047313782" evidence="2">
    <location>
        <begin position="29"/>
        <end position="454"/>
    </location>
</feature>
<sequence length="454" mass="45642">MSANRTARRRLTTTAAAVAAMAALTASQAPGFALPEPRQEKAAAASDDVVWTEVPGDDVYHTELPPLRSPKPPAPPKPGAKPDPVAARAWPEAGIPATVLAAYRRAESAVRRGDPGCGLPWQLLAAIGKVESGQASGGRVDARGTTLTPILGPALDGNGFALIRDTDGGAYDGDRTYDRAVGPMQFIPSTWAAWGRDGNGDGRKDPNNIYDAALAAGHYLCAGPRDLTRRADLDRAILSYNRSETYLRTVLSWLEFYRKGTHPVADGKGVVPVSPGPGGKAPPKAPVGGPGTQGRPGKGNGDGDGGIVIGPQPTRPPAPTPSPGPTDPGPTDPGPTDPGPTDPGPTDPGPTDPGPTDPGPSPSPDPTDSGPTDPGPDPTDPGPDPTDPSPTPTGPPTSPDPDPDPDPDPGETGPACPGDTPAPSPSGDAGPAGPGASDEPCATPTGEPESGSAA</sequence>
<keyword evidence="4" id="KW-0808">Transferase</keyword>
<feature type="compositionally biased region" description="Pro residues" evidence="1">
    <location>
        <begin position="373"/>
        <end position="400"/>
    </location>
</feature>
<feature type="region of interest" description="Disordered" evidence="1">
    <location>
        <begin position="262"/>
        <end position="454"/>
    </location>
</feature>
<dbReference type="InterPro" id="IPR023346">
    <property type="entry name" value="Lysozyme-like_dom_sf"/>
</dbReference>
<keyword evidence="5" id="KW-1185">Reference proteome</keyword>
<evidence type="ECO:0000256" key="1">
    <source>
        <dbReference type="SAM" id="MobiDB-lite"/>
    </source>
</evidence>
<feature type="compositionally biased region" description="Low complexity" evidence="1">
    <location>
        <begin position="425"/>
        <end position="438"/>
    </location>
</feature>
<feature type="compositionally biased region" description="Pro residues" evidence="1">
    <location>
        <begin position="313"/>
        <end position="365"/>
    </location>
</feature>
<evidence type="ECO:0000259" key="3">
    <source>
        <dbReference type="Pfam" id="PF13406"/>
    </source>
</evidence>
<organism evidence="4 5">
    <name type="scientific">Streptomyces durocortorensis</name>
    <dbReference type="NCBI Taxonomy" id="2811104"/>
    <lineage>
        <taxon>Bacteria</taxon>
        <taxon>Bacillati</taxon>
        <taxon>Actinomycetota</taxon>
        <taxon>Actinomycetes</taxon>
        <taxon>Kitasatosporales</taxon>
        <taxon>Streptomycetaceae</taxon>
        <taxon>Streptomyces</taxon>
    </lineage>
</organism>
<feature type="compositionally biased region" description="Gly residues" evidence="1">
    <location>
        <begin position="288"/>
        <end position="308"/>
    </location>
</feature>
<reference evidence="4 5" key="1">
    <citation type="submission" date="2023-09" db="EMBL/GenBank/DDBJ databases">
        <title>Genome completion map analysis of the actinomycetes C11-1.</title>
        <authorList>
            <person name="Qin P."/>
            <person name="Guan P."/>
        </authorList>
    </citation>
    <scope>NUCLEOTIDE SEQUENCE [LARGE SCALE GENOMIC DNA]</scope>
    <source>
        <strain evidence="4 5">C11-1</strain>
    </source>
</reference>
<protein>
    <submittedName>
        <fullName evidence="4">Lytic murein transglycosylase</fullName>
        <ecNumber evidence="4">2.4.-.-</ecNumber>
    </submittedName>
</protein>
<name>A0ABY9W3I9_9ACTN</name>
<dbReference type="EC" id="2.4.-.-" evidence="4"/>
<dbReference type="CDD" id="cd13399">
    <property type="entry name" value="Slt35-like"/>
    <property type="match status" value="1"/>
</dbReference>
<dbReference type="Pfam" id="PF13406">
    <property type="entry name" value="SLT_2"/>
    <property type="match status" value="1"/>
</dbReference>
<dbReference type="InterPro" id="IPR006311">
    <property type="entry name" value="TAT_signal"/>
</dbReference>
<keyword evidence="2" id="KW-0732">Signal</keyword>
<dbReference type="Gene3D" id="1.10.530.10">
    <property type="match status" value="1"/>
</dbReference>
<evidence type="ECO:0000313" key="5">
    <source>
        <dbReference type="Proteomes" id="UP001303236"/>
    </source>
</evidence>
<dbReference type="PROSITE" id="PS51318">
    <property type="entry name" value="TAT"/>
    <property type="match status" value="1"/>
</dbReference>
<feature type="region of interest" description="Disordered" evidence="1">
    <location>
        <begin position="58"/>
        <end position="84"/>
    </location>
</feature>
<feature type="compositionally biased region" description="Pro residues" evidence="1">
    <location>
        <begin position="67"/>
        <end position="81"/>
    </location>
</feature>
<dbReference type="InterPro" id="IPR043426">
    <property type="entry name" value="MltB-like"/>
</dbReference>
<dbReference type="SUPFAM" id="SSF53955">
    <property type="entry name" value="Lysozyme-like"/>
    <property type="match status" value="1"/>
</dbReference>
<keyword evidence="4" id="KW-0328">Glycosyltransferase</keyword>
<dbReference type="EMBL" id="CP134500">
    <property type="protein sequence ID" value="WNF30588.1"/>
    <property type="molecule type" value="Genomic_DNA"/>
</dbReference>
<gene>
    <name evidence="4" type="ORF">RI138_29265</name>
</gene>
<proteinExistence type="predicted"/>
<feature type="signal peptide" evidence="2">
    <location>
        <begin position="1"/>
        <end position="28"/>
    </location>
</feature>
<dbReference type="PANTHER" id="PTHR30163:SF8">
    <property type="entry name" value="LYTIC MUREIN TRANSGLYCOSYLASE"/>
    <property type="match status" value="1"/>
</dbReference>
<dbReference type="GO" id="GO:0016757">
    <property type="term" value="F:glycosyltransferase activity"/>
    <property type="evidence" value="ECO:0007669"/>
    <property type="project" value="UniProtKB-KW"/>
</dbReference>
<dbReference type="Proteomes" id="UP001303236">
    <property type="component" value="Chromosome"/>
</dbReference>
<dbReference type="PANTHER" id="PTHR30163">
    <property type="entry name" value="MEMBRANE-BOUND LYTIC MUREIN TRANSGLYCOSYLASE B"/>
    <property type="match status" value="1"/>
</dbReference>
<evidence type="ECO:0000256" key="2">
    <source>
        <dbReference type="SAM" id="SignalP"/>
    </source>
</evidence>
<feature type="domain" description="Transglycosylase SLT" evidence="3">
    <location>
        <begin position="180"/>
        <end position="220"/>
    </location>
</feature>
<dbReference type="InterPro" id="IPR031304">
    <property type="entry name" value="SLT_2"/>
</dbReference>
<dbReference type="PRINTS" id="PR01217">
    <property type="entry name" value="PRICHEXTENSN"/>
</dbReference>
<evidence type="ECO:0000313" key="4">
    <source>
        <dbReference type="EMBL" id="WNF30588.1"/>
    </source>
</evidence>